<protein>
    <submittedName>
        <fullName evidence="3">Uncharacterized protein</fullName>
    </submittedName>
</protein>
<keyword evidence="2" id="KW-1133">Transmembrane helix</keyword>
<keyword evidence="2" id="KW-0812">Transmembrane</keyword>
<dbReference type="AlphaFoldDB" id="A0A8W7PTZ6"/>
<evidence type="ECO:0000256" key="2">
    <source>
        <dbReference type="SAM" id="Phobius"/>
    </source>
</evidence>
<evidence type="ECO:0000256" key="1">
    <source>
        <dbReference type="SAM" id="MobiDB-lite"/>
    </source>
</evidence>
<dbReference type="EnsemblMetazoa" id="ACOM037801-RA">
    <property type="protein sequence ID" value="ACOM037801-PA.1"/>
    <property type="gene ID" value="ACOM037801"/>
</dbReference>
<name>A0A8W7PTZ6_ANOCL</name>
<dbReference type="Proteomes" id="UP000075882">
    <property type="component" value="Unassembled WGS sequence"/>
</dbReference>
<reference evidence="3" key="1">
    <citation type="submission" date="2022-08" db="UniProtKB">
        <authorList>
            <consortium name="EnsemblMetazoa"/>
        </authorList>
    </citation>
    <scope>IDENTIFICATION</scope>
</reference>
<feature type="region of interest" description="Disordered" evidence="1">
    <location>
        <begin position="87"/>
        <end position="116"/>
    </location>
</feature>
<proteinExistence type="predicted"/>
<evidence type="ECO:0000313" key="3">
    <source>
        <dbReference type="EnsemblMetazoa" id="ACOM037801-PA.1"/>
    </source>
</evidence>
<accession>A0A8W7PTZ6</accession>
<keyword evidence="2" id="KW-0472">Membrane</keyword>
<feature type="transmembrane region" description="Helical" evidence="2">
    <location>
        <begin position="177"/>
        <end position="199"/>
    </location>
</feature>
<feature type="compositionally biased region" description="Polar residues" evidence="1">
    <location>
        <begin position="92"/>
        <end position="106"/>
    </location>
</feature>
<organism evidence="3">
    <name type="scientific">Anopheles coluzzii</name>
    <name type="common">African malaria mosquito</name>
    <dbReference type="NCBI Taxonomy" id="1518534"/>
    <lineage>
        <taxon>Eukaryota</taxon>
        <taxon>Metazoa</taxon>
        <taxon>Ecdysozoa</taxon>
        <taxon>Arthropoda</taxon>
        <taxon>Hexapoda</taxon>
        <taxon>Insecta</taxon>
        <taxon>Pterygota</taxon>
        <taxon>Neoptera</taxon>
        <taxon>Endopterygota</taxon>
        <taxon>Diptera</taxon>
        <taxon>Nematocera</taxon>
        <taxon>Culicoidea</taxon>
        <taxon>Culicidae</taxon>
        <taxon>Anophelinae</taxon>
        <taxon>Anopheles</taxon>
    </lineage>
</organism>
<sequence length="212" mass="23227">LHQSVYLQVRAWLWHCRAVARRRLAAERAERVLRHLLLLPSGRPQLQQQSGRLAADQLPHTAVQRAVALPRLPALLRAAGHVRRVRHHVRGQSGQPDTGAAENSGSDPGGAGNARAQGWQGKVVGSRCQSFASALPVDQIIICSHPAPVVAVRLSATVAVTLFLYTFHRWEDVVRSLLVRCLTALCQVFAPLVISYTVLSNVSRSMVPKNKT</sequence>